<reference evidence="3" key="1">
    <citation type="submission" date="2010-04" db="EMBL/GenBank/DDBJ databases">
        <title>Complete genome sequence of Nitrosococcus halophilus Nc4, a salt-adapted, aerobic obligate ammonia-oxidizing sulfur purple bacterium.</title>
        <authorList>
            <consortium name="US DOE Joint Genome Institute"/>
            <person name="Campbell M.A."/>
            <person name="Malfatti S.A."/>
            <person name="Chain P.S.G."/>
            <person name="Heidelberg J.F."/>
            <person name="Ward B.B."/>
            <person name="Klotz M.G."/>
        </authorList>
    </citation>
    <scope>NUCLEOTIDE SEQUENCE [LARGE SCALE GENOMIC DNA]</scope>
    <source>
        <strain evidence="3">Nc4</strain>
    </source>
</reference>
<evidence type="ECO:0000259" key="1">
    <source>
        <dbReference type="Pfam" id="PF07589"/>
    </source>
</evidence>
<dbReference type="Pfam" id="PF07589">
    <property type="entry name" value="PEP-CTERM"/>
    <property type="match status" value="1"/>
</dbReference>
<organism evidence="2 3">
    <name type="scientific">Nitrosococcus halophilus (strain Nc4)</name>
    <dbReference type="NCBI Taxonomy" id="472759"/>
    <lineage>
        <taxon>Bacteria</taxon>
        <taxon>Pseudomonadati</taxon>
        <taxon>Pseudomonadota</taxon>
        <taxon>Gammaproteobacteria</taxon>
        <taxon>Chromatiales</taxon>
        <taxon>Chromatiaceae</taxon>
        <taxon>Nitrosococcus</taxon>
    </lineage>
</organism>
<sequence length="126" mass="13716">MQDYQKIRNNSLEINQFFFGENNVGGFINIFEDIFDGSGNLIGTKSVVADNLPPVFFDLSGSSTFGPQSLISVEKTILISGDDPGDMVSLDGFTQRFSQVPEPTTLTLLGIGLAGLGVVKRRRIRV</sequence>
<gene>
    <name evidence="2" type="ordered locus">Nhal_2716</name>
</gene>
<dbReference type="AlphaFoldDB" id="D5BXA8"/>
<evidence type="ECO:0000313" key="3">
    <source>
        <dbReference type="Proteomes" id="UP000001844"/>
    </source>
</evidence>
<dbReference type="RefSeq" id="WP_013033651.1">
    <property type="nucleotide sequence ID" value="NC_013960.1"/>
</dbReference>
<dbReference type="STRING" id="472759.Nhal_2716"/>
<name>D5BXA8_NITHN</name>
<proteinExistence type="predicted"/>
<dbReference type="HOGENOM" id="CLU_1979182_0_0_6"/>
<dbReference type="NCBIfam" id="TIGR02595">
    <property type="entry name" value="PEP_CTERM"/>
    <property type="match status" value="1"/>
</dbReference>
<dbReference type="KEGG" id="nhl:Nhal_2716"/>
<dbReference type="EMBL" id="CP001798">
    <property type="protein sequence ID" value="ADE15791.1"/>
    <property type="molecule type" value="Genomic_DNA"/>
</dbReference>
<evidence type="ECO:0000313" key="2">
    <source>
        <dbReference type="EMBL" id="ADE15791.1"/>
    </source>
</evidence>
<dbReference type="Proteomes" id="UP000001844">
    <property type="component" value="Chromosome"/>
</dbReference>
<protein>
    <recommendedName>
        <fullName evidence="1">Ice-binding protein C-terminal domain-containing protein</fullName>
    </recommendedName>
</protein>
<accession>D5BXA8</accession>
<keyword evidence="3" id="KW-1185">Reference proteome</keyword>
<dbReference type="InterPro" id="IPR013424">
    <property type="entry name" value="Ice-binding_C"/>
</dbReference>
<feature type="domain" description="Ice-binding protein C-terminal" evidence="1">
    <location>
        <begin position="99"/>
        <end position="122"/>
    </location>
</feature>